<evidence type="ECO:0000313" key="3">
    <source>
        <dbReference type="Proteomes" id="UP000663823"/>
    </source>
</evidence>
<evidence type="ECO:0000256" key="1">
    <source>
        <dbReference type="SAM" id="MobiDB-lite"/>
    </source>
</evidence>
<feature type="non-terminal residue" evidence="2">
    <location>
        <position position="1"/>
    </location>
</feature>
<accession>A0A819WZ33</accession>
<dbReference type="EMBL" id="CAJOAX010013527">
    <property type="protein sequence ID" value="CAF4131832.1"/>
    <property type="molecule type" value="Genomic_DNA"/>
</dbReference>
<dbReference type="Proteomes" id="UP000663823">
    <property type="component" value="Unassembled WGS sequence"/>
</dbReference>
<organism evidence="2 3">
    <name type="scientific">Rotaria sordida</name>
    <dbReference type="NCBI Taxonomy" id="392033"/>
    <lineage>
        <taxon>Eukaryota</taxon>
        <taxon>Metazoa</taxon>
        <taxon>Spiralia</taxon>
        <taxon>Gnathifera</taxon>
        <taxon>Rotifera</taxon>
        <taxon>Eurotatoria</taxon>
        <taxon>Bdelloidea</taxon>
        <taxon>Philodinida</taxon>
        <taxon>Philodinidae</taxon>
        <taxon>Rotaria</taxon>
    </lineage>
</organism>
<protein>
    <submittedName>
        <fullName evidence="2">Uncharacterized protein</fullName>
    </submittedName>
</protein>
<dbReference type="InterPro" id="IPR016024">
    <property type="entry name" value="ARM-type_fold"/>
</dbReference>
<gene>
    <name evidence="2" type="ORF">OTI717_LOCUS35315</name>
</gene>
<proteinExistence type="predicted"/>
<reference evidence="2" key="1">
    <citation type="submission" date="2021-02" db="EMBL/GenBank/DDBJ databases">
        <authorList>
            <person name="Nowell W R."/>
        </authorList>
    </citation>
    <scope>NUCLEOTIDE SEQUENCE</scope>
</reference>
<name>A0A819WZ33_9BILA</name>
<dbReference type="AlphaFoldDB" id="A0A819WZ33"/>
<dbReference type="Gene3D" id="1.25.40.180">
    <property type="match status" value="1"/>
</dbReference>
<comment type="caution">
    <text evidence="2">The sequence shown here is derived from an EMBL/GenBank/DDBJ whole genome shotgun (WGS) entry which is preliminary data.</text>
</comment>
<evidence type="ECO:0000313" key="2">
    <source>
        <dbReference type="EMBL" id="CAF4131832.1"/>
    </source>
</evidence>
<dbReference type="SUPFAM" id="SSF48371">
    <property type="entry name" value="ARM repeat"/>
    <property type="match status" value="1"/>
</dbReference>
<sequence>KHPTLPFVEPQPIAQLIKSDDYYNQFRKYRSFIIQQQQNLLHESSLNKRIQYMIEVLFAVRKDQFKANPSGLDFVNENVQYTHMFALDDPCKLEPMHDENSDDEEKSNIGSFDSDEESK</sequence>
<feature type="region of interest" description="Disordered" evidence="1">
    <location>
        <begin position="92"/>
        <end position="119"/>
    </location>
</feature>